<organism evidence="2 3">
    <name type="scientific">Rossellomorea oryzaecorticis</name>
    <dbReference type="NCBI Taxonomy" id="1396505"/>
    <lineage>
        <taxon>Bacteria</taxon>
        <taxon>Bacillati</taxon>
        <taxon>Bacillota</taxon>
        <taxon>Bacilli</taxon>
        <taxon>Bacillales</taxon>
        <taxon>Bacillaceae</taxon>
        <taxon>Rossellomorea</taxon>
    </lineage>
</organism>
<evidence type="ECO:0000259" key="1">
    <source>
        <dbReference type="Pfam" id="PF07978"/>
    </source>
</evidence>
<comment type="caution">
    <text evidence="2">The sequence shown here is derived from an EMBL/GenBank/DDBJ whole genome shotgun (WGS) entry which is preliminary data.</text>
</comment>
<dbReference type="Pfam" id="PF07978">
    <property type="entry name" value="NIPSNAP"/>
    <property type="match status" value="1"/>
</dbReference>
<evidence type="ECO:0000313" key="2">
    <source>
        <dbReference type="EMBL" id="MEL3971363.1"/>
    </source>
</evidence>
<proteinExistence type="predicted"/>
<gene>
    <name evidence="2" type="ORF">AAEO50_03635</name>
</gene>
<dbReference type="Gene3D" id="3.30.70.100">
    <property type="match status" value="1"/>
</dbReference>
<protein>
    <submittedName>
        <fullName evidence="2">NIPSNAP family protein</fullName>
    </submittedName>
</protein>
<keyword evidence="3" id="KW-1185">Reference proteome</keyword>
<sequence length="109" mass="13288">MVYRFKMYCIEPTRLEDFNEFFHHYLLPNQLRFGSKLVGRWVNSEKTSIMAIWEYEDEDQYKKIEEKIKRTNLHKQAQIRKDEFGSLFLTANQEFWQMTGDYVYLGGTK</sequence>
<dbReference type="RefSeq" id="WP_341980547.1">
    <property type="nucleotide sequence ID" value="NZ_JBBYAF010000005.1"/>
</dbReference>
<dbReference type="SUPFAM" id="SSF54909">
    <property type="entry name" value="Dimeric alpha+beta barrel"/>
    <property type="match status" value="1"/>
</dbReference>
<accession>A0ABU9K6Q3</accession>
<reference evidence="2 3" key="1">
    <citation type="submission" date="2024-04" db="EMBL/GenBank/DDBJ databases">
        <title>Bacillus oryzaecorticis sp. nov., a moderately halophilic bacterium isolated from rice husks.</title>
        <authorList>
            <person name="Zhu H.-S."/>
        </authorList>
    </citation>
    <scope>NUCLEOTIDE SEQUENCE [LARGE SCALE GENOMIC DNA]</scope>
    <source>
        <strain evidence="2 3">ZC255</strain>
    </source>
</reference>
<evidence type="ECO:0000313" key="3">
    <source>
        <dbReference type="Proteomes" id="UP001389717"/>
    </source>
</evidence>
<dbReference type="InterPro" id="IPR012577">
    <property type="entry name" value="NIPSNAP"/>
</dbReference>
<feature type="domain" description="NIPSNAP" evidence="1">
    <location>
        <begin position="3"/>
        <end position="73"/>
    </location>
</feature>
<dbReference type="InterPro" id="IPR011008">
    <property type="entry name" value="Dimeric_a/b-barrel"/>
</dbReference>
<dbReference type="Proteomes" id="UP001389717">
    <property type="component" value="Unassembled WGS sequence"/>
</dbReference>
<dbReference type="EMBL" id="JBBYAF010000005">
    <property type="protein sequence ID" value="MEL3971363.1"/>
    <property type="molecule type" value="Genomic_DNA"/>
</dbReference>
<name>A0ABU9K6Q3_9BACI</name>